<dbReference type="GO" id="GO:0031012">
    <property type="term" value="C:extracellular matrix"/>
    <property type="evidence" value="ECO:0007669"/>
    <property type="project" value="TreeGrafter"/>
</dbReference>
<dbReference type="GO" id="GO:0005615">
    <property type="term" value="C:extracellular space"/>
    <property type="evidence" value="ECO:0007669"/>
    <property type="project" value="TreeGrafter"/>
</dbReference>
<dbReference type="GeneID" id="112682021"/>
<proteinExistence type="predicted"/>
<sequence>MTSSSPTAPCRRFVIGLFLIAVVQVTYHPAQCSTLMKYMATEYNLSQIYSIIERSQIANSTIHLRSVTVFAPHNEAFMKTTKQDTDDDYLPCYHITNVPMKLEQLGKSVFSELDGNPPMWITKKSPEEIYINQAKVVYHLANYEHNNTIGKPQVLHVIDQVLQPLRLKKNSPQMIYNPNAWEFMENAEFLDLNGYHTNIFLQRVQSLEKKHVFSNQGGHTFFIPVDEVANHPKVRPEKIDVKVIDAHIIPDNVLFLGPTNEGEQFETLAFTDMLKVVAFFSKAEEGDKTKYFVSSDTLNSDGTHPTGAVVAEIVKANIPIKNGVVHLISRPLMVVDNNVKEFVESYKDREYGILHRFYEEIMNTDKDFLDQLSSLTNVTLFAPSNNAFNEQSIQSYLTNRTYIKSLLNLHVVNGRLSIEDIVSGSTDKRFQVATLVPRKDLFFNVVTSGKNRTLTLEGGGVNATVVQANLAATNGIIHIIDHVLGIPSSTVDRKLATDPTLNDTNYLGQVSSLNDQLSDVQKRFTYFVPRDSAWKRLSIDNPSVYKKLFMPEYSYLARQILERHLIVADKAYTMDDLRKEANNNYNLSVKLPTVRDVSMYVKIKDLPEEGYSIEWRNEWIHVHRADVRCTNGIIHVIDQVFIDDNDIEVNAAIATKSVTVMLLILAQCLVFFYFN</sequence>
<organism evidence="4 5">
    <name type="scientific">Sipha flava</name>
    <name type="common">yellow sugarcane aphid</name>
    <dbReference type="NCBI Taxonomy" id="143950"/>
    <lineage>
        <taxon>Eukaryota</taxon>
        <taxon>Metazoa</taxon>
        <taxon>Ecdysozoa</taxon>
        <taxon>Arthropoda</taxon>
        <taxon>Hexapoda</taxon>
        <taxon>Insecta</taxon>
        <taxon>Pterygota</taxon>
        <taxon>Neoptera</taxon>
        <taxon>Paraneoptera</taxon>
        <taxon>Hemiptera</taxon>
        <taxon>Sternorrhyncha</taxon>
        <taxon>Aphidomorpha</taxon>
        <taxon>Aphidoidea</taxon>
        <taxon>Aphididae</taxon>
        <taxon>Sipha</taxon>
    </lineage>
</organism>
<reference evidence="5" key="1">
    <citation type="submission" date="2025-08" db="UniProtKB">
        <authorList>
            <consortium name="RefSeq"/>
        </authorList>
    </citation>
    <scope>IDENTIFICATION</scope>
    <source>
        <tissue evidence="5">Whole body</tissue>
    </source>
</reference>
<accession>A0A8B8FCD3</accession>
<gene>
    <name evidence="5" type="primary">LOC112682021</name>
</gene>
<keyword evidence="1" id="KW-0812">Transmembrane</keyword>
<evidence type="ECO:0000256" key="2">
    <source>
        <dbReference type="SAM" id="SignalP"/>
    </source>
</evidence>
<keyword evidence="2" id="KW-0732">Signal</keyword>
<dbReference type="InterPro" id="IPR000782">
    <property type="entry name" value="FAS1_domain"/>
</dbReference>
<keyword evidence="4" id="KW-1185">Reference proteome</keyword>
<dbReference type="AlphaFoldDB" id="A0A8B8FCD3"/>
<dbReference type="Pfam" id="PF02469">
    <property type="entry name" value="Fasciclin"/>
    <property type="match status" value="4"/>
</dbReference>
<dbReference type="InterPro" id="IPR036378">
    <property type="entry name" value="FAS1_dom_sf"/>
</dbReference>
<dbReference type="SMART" id="SM00554">
    <property type="entry name" value="FAS1"/>
    <property type="match status" value="4"/>
</dbReference>
<feature type="domain" description="FAS1" evidence="3">
    <location>
        <begin position="338"/>
        <end position="484"/>
    </location>
</feature>
<feature type="signal peptide" evidence="2">
    <location>
        <begin position="1"/>
        <end position="32"/>
    </location>
</feature>
<keyword evidence="1" id="KW-0472">Membrane</keyword>
<dbReference type="SUPFAM" id="SSF82153">
    <property type="entry name" value="FAS1 domain"/>
    <property type="match status" value="4"/>
</dbReference>
<protein>
    <submittedName>
        <fullName evidence="5">Fasciclin-1 isoform X1</fullName>
    </submittedName>
</protein>
<dbReference type="Proteomes" id="UP000694846">
    <property type="component" value="Unplaced"/>
</dbReference>
<dbReference type="Gene3D" id="2.30.180.10">
    <property type="entry name" value="FAS1 domain"/>
    <property type="match status" value="4"/>
</dbReference>
<feature type="chain" id="PRO_5034458555" evidence="2">
    <location>
        <begin position="33"/>
        <end position="675"/>
    </location>
</feature>
<dbReference type="PROSITE" id="PS50213">
    <property type="entry name" value="FAS1"/>
    <property type="match status" value="4"/>
</dbReference>
<evidence type="ECO:0000313" key="4">
    <source>
        <dbReference type="Proteomes" id="UP000694846"/>
    </source>
</evidence>
<feature type="domain" description="FAS1" evidence="3">
    <location>
        <begin position="488"/>
        <end position="641"/>
    </location>
</feature>
<dbReference type="OrthoDB" id="7700931at2759"/>
<feature type="domain" description="FAS1" evidence="3">
    <location>
        <begin position="184"/>
        <end position="332"/>
    </location>
</feature>
<dbReference type="PANTHER" id="PTHR10900:SF80">
    <property type="entry name" value="FASCICLIN-1"/>
    <property type="match status" value="1"/>
</dbReference>
<dbReference type="GO" id="GO:0007155">
    <property type="term" value="P:cell adhesion"/>
    <property type="evidence" value="ECO:0007669"/>
    <property type="project" value="TreeGrafter"/>
</dbReference>
<dbReference type="CTD" id="42025"/>
<evidence type="ECO:0000259" key="3">
    <source>
        <dbReference type="PROSITE" id="PS50213"/>
    </source>
</evidence>
<dbReference type="InterPro" id="IPR050904">
    <property type="entry name" value="Adhesion/Biosynth-related"/>
</dbReference>
<name>A0A8B8FCD3_9HEMI</name>
<feature type="transmembrane region" description="Helical" evidence="1">
    <location>
        <begin position="653"/>
        <end position="674"/>
    </location>
</feature>
<keyword evidence="1" id="KW-1133">Transmembrane helix</keyword>
<dbReference type="PANTHER" id="PTHR10900">
    <property type="entry name" value="PERIOSTIN-RELATED"/>
    <property type="match status" value="1"/>
</dbReference>
<evidence type="ECO:0000256" key="1">
    <source>
        <dbReference type="SAM" id="Phobius"/>
    </source>
</evidence>
<evidence type="ECO:0000313" key="5">
    <source>
        <dbReference type="RefSeq" id="XP_025408251.1"/>
    </source>
</evidence>
<dbReference type="GO" id="GO:0050839">
    <property type="term" value="F:cell adhesion molecule binding"/>
    <property type="evidence" value="ECO:0007669"/>
    <property type="project" value="TreeGrafter"/>
</dbReference>
<dbReference type="RefSeq" id="XP_025408251.1">
    <property type="nucleotide sequence ID" value="XM_025552466.1"/>
</dbReference>
<feature type="domain" description="FAS1" evidence="3">
    <location>
        <begin position="32"/>
        <end position="162"/>
    </location>
</feature>
<dbReference type="GO" id="GO:0030198">
    <property type="term" value="P:extracellular matrix organization"/>
    <property type="evidence" value="ECO:0007669"/>
    <property type="project" value="TreeGrafter"/>
</dbReference>